<comment type="caution">
    <text evidence="2">The sequence shown here is derived from an EMBL/GenBank/DDBJ whole genome shotgun (WGS) entry which is preliminary data.</text>
</comment>
<protein>
    <submittedName>
        <fullName evidence="2">Uncharacterized protein</fullName>
    </submittedName>
</protein>
<gene>
    <name evidence="2" type="ORF">Taro_015775</name>
</gene>
<dbReference type="Proteomes" id="UP000652761">
    <property type="component" value="Unassembled WGS sequence"/>
</dbReference>
<feature type="region of interest" description="Disordered" evidence="1">
    <location>
        <begin position="1"/>
        <end position="23"/>
    </location>
</feature>
<name>A0A843UNC2_COLES</name>
<keyword evidence="3" id="KW-1185">Reference proteome</keyword>
<evidence type="ECO:0000313" key="3">
    <source>
        <dbReference type="Proteomes" id="UP000652761"/>
    </source>
</evidence>
<evidence type="ECO:0000313" key="2">
    <source>
        <dbReference type="EMBL" id="MQL83290.1"/>
    </source>
</evidence>
<accession>A0A843UNC2</accession>
<evidence type="ECO:0000256" key="1">
    <source>
        <dbReference type="SAM" id="MobiDB-lite"/>
    </source>
</evidence>
<dbReference type="AlphaFoldDB" id="A0A843UNC2"/>
<sequence>MATPSSLSSSSSLSSPSIAFPASPCSPPPVWCVCGVRVAPGWSIPRVCPSSGVATAVHVTMPKGAIVSRCTGPT</sequence>
<proteinExistence type="predicted"/>
<organism evidence="2 3">
    <name type="scientific">Colocasia esculenta</name>
    <name type="common">Wild taro</name>
    <name type="synonym">Arum esculentum</name>
    <dbReference type="NCBI Taxonomy" id="4460"/>
    <lineage>
        <taxon>Eukaryota</taxon>
        <taxon>Viridiplantae</taxon>
        <taxon>Streptophyta</taxon>
        <taxon>Embryophyta</taxon>
        <taxon>Tracheophyta</taxon>
        <taxon>Spermatophyta</taxon>
        <taxon>Magnoliopsida</taxon>
        <taxon>Liliopsida</taxon>
        <taxon>Araceae</taxon>
        <taxon>Aroideae</taxon>
        <taxon>Colocasieae</taxon>
        <taxon>Colocasia</taxon>
    </lineage>
</organism>
<reference evidence="2" key="1">
    <citation type="submission" date="2017-07" db="EMBL/GenBank/DDBJ databases">
        <title>Taro Niue Genome Assembly and Annotation.</title>
        <authorList>
            <person name="Atibalentja N."/>
            <person name="Keating K."/>
            <person name="Fields C.J."/>
        </authorList>
    </citation>
    <scope>NUCLEOTIDE SEQUENCE</scope>
    <source>
        <strain evidence="2">Niue_2</strain>
        <tissue evidence="2">Leaf</tissue>
    </source>
</reference>
<dbReference type="EMBL" id="NMUH01000687">
    <property type="protein sequence ID" value="MQL83290.1"/>
    <property type="molecule type" value="Genomic_DNA"/>
</dbReference>